<dbReference type="EMBL" id="WVTI01000004">
    <property type="protein sequence ID" value="MXS25655.1"/>
    <property type="molecule type" value="Genomic_DNA"/>
</dbReference>
<reference evidence="4 6" key="2">
    <citation type="submission" date="2020-03" db="EMBL/GenBank/DDBJ databases">
        <title>Characterization of ganglioside-mimicking enterococci.</title>
        <authorList>
            <person name="Patry R.T."/>
            <person name="Nothaft H."/>
            <person name="Bridger R."/>
            <person name="Shajahan A."/>
            <person name="Huynh S."/>
            <person name="Sanchez S."/>
            <person name="Azadi P."/>
            <person name="Cooper K."/>
            <person name="Miller W.G."/>
            <person name="Parker C.T."/>
            <person name="Wells L."/>
            <person name="Szymanski C.M."/>
        </authorList>
    </citation>
    <scope>NUCLEOTIDE SEQUENCE [LARGE SCALE GENOMIC DNA]</scope>
    <source>
        <strain evidence="4 6">EGM181</strain>
    </source>
</reference>
<feature type="transmembrane region" description="Helical" evidence="1">
    <location>
        <begin position="308"/>
        <end position="333"/>
    </location>
</feature>
<reference evidence="2" key="3">
    <citation type="submission" date="2023-03" db="EMBL/GenBank/DDBJ databases">
        <authorList>
            <person name="Shen W."/>
            <person name="Cai J."/>
        </authorList>
    </citation>
    <scope>NUCLEOTIDE SEQUENCE</scope>
    <source>
        <strain evidence="2">K69-2</strain>
    </source>
</reference>
<evidence type="ECO:0000313" key="4">
    <source>
        <dbReference type="EMBL" id="QOG26007.1"/>
    </source>
</evidence>
<feature type="transmembrane region" description="Helical" evidence="1">
    <location>
        <begin position="345"/>
        <end position="370"/>
    </location>
</feature>
<feature type="transmembrane region" description="Helical" evidence="1">
    <location>
        <begin position="495"/>
        <end position="516"/>
    </location>
</feature>
<accession>A0A366U2R0</accession>
<keyword evidence="1" id="KW-0472">Membrane</keyword>
<gene>
    <name evidence="4" type="ORF">EGM181_01360</name>
    <name evidence="3" type="ORF">GTI89_06255</name>
    <name evidence="2" type="ORF">P7E30_12440</name>
</gene>
<feature type="transmembrane region" description="Helical" evidence="1">
    <location>
        <begin position="419"/>
        <end position="442"/>
    </location>
</feature>
<feature type="transmembrane region" description="Helical" evidence="1">
    <location>
        <begin position="239"/>
        <end position="263"/>
    </location>
</feature>
<proteinExistence type="predicted"/>
<keyword evidence="1" id="KW-0812">Transmembrane</keyword>
<feature type="transmembrane region" description="Helical" evidence="1">
    <location>
        <begin position="113"/>
        <end position="137"/>
    </location>
</feature>
<dbReference type="Proteomes" id="UP000516696">
    <property type="component" value="Chromosome"/>
</dbReference>
<feature type="transmembrane region" description="Helical" evidence="1">
    <location>
        <begin position="70"/>
        <end position="93"/>
    </location>
</feature>
<organism evidence="2 7">
    <name type="scientific">Enterococcus gallinarum</name>
    <dbReference type="NCBI Taxonomy" id="1353"/>
    <lineage>
        <taxon>Bacteria</taxon>
        <taxon>Bacillati</taxon>
        <taxon>Bacillota</taxon>
        <taxon>Bacilli</taxon>
        <taxon>Lactobacillales</taxon>
        <taxon>Enterococcaceae</taxon>
        <taxon>Enterococcus</taxon>
    </lineage>
</organism>
<keyword evidence="1" id="KW-1133">Transmembrane helix</keyword>
<feature type="transmembrane region" description="Helical" evidence="1">
    <location>
        <begin position="43"/>
        <end position="63"/>
    </location>
</feature>
<feature type="transmembrane region" description="Helical" evidence="1">
    <location>
        <begin position="144"/>
        <end position="175"/>
    </location>
</feature>
<feature type="transmembrane region" description="Helical" evidence="1">
    <location>
        <begin position="463"/>
        <end position="489"/>
    </location>
</feature>
<protein>
    <submittedName>
        <fullName evidence="2">ABC transporter</fullName>
    </submittedName>
</protein>
<evidence type="ECO:0000313" key="2">
    <source>
        <dbReference type="EMBL" id="MDT2691005.1"/>
    </source>
</evidence>
<dbReference type="AlphaFoldDB" id="A0A366U2R0"/>
<sequence length="526" mass="59110">MNKRQLLTLTSVNLRYANPQVTDKARKKGKSGTQLTRYLIQQYVLSGFVFLVIYGLTMIALDFSRLPGFFTYYVALFGVLGFSQGISSIFNVFFESQDLPAYLPLPFRQAEIFTAKILVVFLTVAPFVFPLFVLFLLTGMRSQVFILLTLLLAIVLFLLFLVIVFSICSLIVFGLARTKLFREHKKMMTSLLLGISMIVVVVGILMMNQTSSYDTQIMDRGAIAFLLPFFYIMHSPFAVAGIGSFAIVLVVCLLLLGAIRFFILPKFYDQVAMAVPDHGSVRRKQKSGQGLSQMLFSYNSQLVRDPNLIMQVLSTSLMTPIIFIVTFALSGTFDLGQMDARFCGVFFLAGIALAVMMVNPTSFISTLISLDQQNFLFVRSLPLSMKKYLQAKFRFGLMLQMVLTGGIALLAILLFKMPILLATTFFLGTLLGCYLLCLKYFARDYRLLLLDWTNVSQLFTRGAGSVGMIVGMMVALLLSILLLVGYGFAATMIPFWLLNGPVLLVLLIGSVLWHNYYQRKFWQLIH</sequence>
<evidence type="ECO:0000256" key="1">
    <source>
        <dbReference type="SAM" id="Phobius"/>
    </source>
</evidence>
<feature type="transmembrane region" description="Helical" evidence="1">
    <location>
        <begin position="187"/>
        <end position="205"/>
    </location>
</feature>
<dbReference type="Proteomes" id="UP001183682">
    <property type="component" value="Unassembled WGS sequence"/>
</dbReference>
<evidence type="ECO:0000313" key="3">
    <source>
        <dbReference type="EMBL" id="MXS25655.1"/>
    </source>
</evidence>
<dbReference type="Proteomes" id="UP000439965">
    <property type="component" value="Unassembled WGS sequence"/>
</dbReference>
<evidence type="ECO:0000313" key="5">
    <source>
        <dbReference type="Proteomes" id="UP000439965"/>
    </source>
</evidence>
<evidence type="ECO:0000313" key="6">
    <source>
        <dbReference type="Proteomes" id="UP000516696"/>
    </source>
</evidence>
<name>A0A366U2R0_ENTGA</name>
<dbReference type="EMBL" id="CP050485">
    <property type="protein sequence ID" value="QOG26007.1"/>
    <property type="molecule type" value="Genomic_DNA"/>
</dbReference>
<dbReference type="EMBL" id="JARPZN010000009">
    <property type="protein sequence ID" value="MDT2691005.1"/>
    <property type="molecule type" value="Genomic_DNA"/>
</dbReference>
<dbReference type="RefSeq" id="WP_003128454.1">
    <property type="nucleotide sequence ID" value="NZ_BTSN01000006.1"/>
</dbReference>
<feature type="transmembrane region" description="Helical" evidence="1">
    <location>
        <begin position="391"/>
        <end position="413"/>
    </location>
</feature>
<evidence type="ECO:0000313" key="7">
    <source>
        <dbReference type="Proteomes" id="UP001183682"/>
    </source>
</evidence>
<reference evidence="3 5" key="1">
    <citation type="submission" date="2019-04" db="EMBL/GenBank/DDBJ databases">
        <title>Step-wise assembly of the neonatal virome modulated by breast feeding.</title>
        <authorList>
            <person name="Liang G."/>
            <person name="Bushman F."/>
        </authorList>
    </citation>
    <scope>NUCLEOTIDE SEQUENCE [LARGE SCALE GENOMIC DNA]</scope>
    <source>
        <strain evidence="3 5">E3404</strain>
    </source>
</reference>
<dbReference type="GeneID" id="93222423"/>